<dbReference type="InterPro" id="IPR001653">
    <property type="entry name" value="DAP_epimerase_DapF"/>
</dbReference>
<dbReference type="SUPFAM" id="SSF54506">
    <property type="entry name" value="Diaminopimelate epimerase-like"/>
    <property type="match status" value="2"/>
</dbReference>
<evidence type="ECO:0000256" key="3">
    <source>
        <dbReference type="HAMAP-Rule" id="MF_00197"/>
    </source>
</evidence>
<feature type="site" description="Could be important to modulate the pK values of the two catalytic cysteine residues" evidence="3">
    <location>
        <position position="140"/>
    </location>
</feature>
<dbReference type="Proteomes" id="UP000309872">
    <property type="component" value="Unassembled WGS sequence"/>
</dbReference>
<keyword evidence="2 3" id="KW-0413">Isomerase</keyword>
<reference evidence="5 6" key="1">
    <citation type="submission" date="2019-04" db="EMBL/GenBank/DDBJ databases">
        <title>Sphingobacterium olei sp. nov., isolated from oil-contaminated soil.</title>
        <authorList>
            <person name="Liu B."/>
        </authorList>
    </citation>
    <scope>NUCLEOTIDE SEQUENCE [LARGE SCALE GENOMIC DNA]</scope>
    <source>
        <strain evidence="5 6">Y3L14</strain>
    </source>
</reference>
<feature type="active site" description="Proton acceptor" evidence="3">
    <location>
        <position position="199"/>
    </location>
</feature>
<dbReference type="RefSeq" id="WP_136819143.1">
    <property type="nucleotide sequence ID" value="NZ_BMJX01000001.1"/>
</dbReference>
<sequence>MHKKIKFFKYQGAGNDFILIDNRNGFFDRKNETLIRNFCERRFGIGADGLMLLQDTKNYDFEMIYFNADGREGTMCGNGGRCIVAFARDLGLIQNKTAFLAVDGDHIADIYGPQVNLGMINVSQVTQESDAYILDTGSPHYVKIVEDLKNFPVYEEGYSTRNNNIYGTNGINVNFVEKEGEGYFLRTFERGVENETYACGTGATAAAMAMAIHENIEGDVELPVRVMGGQLYISFHKEGNIFTNVFLKGPATFVFEGEIQSI</sequence>
<feature type="binding site" evidence="3">
    <location>
        <position position="15"/>
    </location>
    <ligand>
        <name>substrate</name>
    </ligand>
</feature>
<feature type="binding site" evidence="3">
    <location>
        <begin position="189"/>
        <end position="190"/>
    </location>
    <ligand>
        <name>substrate</name>
    </ligand>
</feature>
<feature type="active site" description="Proton donor" evidence="3">
    <location>
        <position position="76"/>
    </location>
</feature>
<comment type="function">
    <text evidence="3">Catalyzes the stereoinversion of LL-2,6-diaminopimelate (L,L-DAP) to meso-diaminopimelate (meso-DAP), a precursor of L-lysine and an essential component of the bacterial peptidoglycan.</text>
</comment>
<name>A0A4U0H8S2_9SPHI</name>
<accession>A0A4U0H8S2</accession>
<dbReference type="PANTHER" id="PTHR31689">
    <property type="entry name" value="DIAMINOPIMELATE EPIMERASE, CHLOROPLASTIC"/>
    <property type="match status" value="1"/>
</dbReference>
<dbReference type="GO" id="GO:0009089">
    <property type="term" value="P:lysine biosynthetic process via diaminopimelate"/>
    <property type="evidence" value="ECO:0007669"/>
    <property type="project" value="UniProtKB-UniRule"/>
</dbReference>
<gene>
    <name evidence="3" type="primary">dapF</name>
    <name evidence="5" type="ORF">FAZ19_03180</name>
</gene>
<feature type="binding site" evidence="3">
    <location>
        <position position="67"/>
    </location>
    <ligand>
        <name>substrate</name>
    </ligand>
</feature>
<dbReference type="PANTHER" id="PTHR31689:SF0">
    <property type="entry name" value="DIAMINOPIMELATE EPIMERASE"/>
    <property type="match status" value="1"/>
</dbReference>
<dbReference type="AlphaFoldDB" id="A0A4U0H8S2"/>
<proteinExistence type="inferred from homology"/>
<protein>
    <recommendedName>
        <fullName evidence="3 4">Diaminopimelate epimerase</fullName>
        <shortName evidence="3">DAP epimerase</shortName>
        <ecNumber evidence="3 4">5.1.1.7</ecNumber>
    </recommendedName>
    <alternativeName>
        <fullName evidence="3">PLP-independent amino acid racemase</fullName>
    </alternativeName>
</protein>
<comment type="subcellular location">
    <subcellularLocation>
        <location evidence="3">Cytoplasm</location>
    </subcellularLocation>
</comment>
<evidence type="ECO:0000256" key="4">
    <source>
        <dbReference type="NCBIfam" id="TIGR00652"/>
    </source>
</evidence>
<dbReference type="EC" id="5.1.1.7" evidence="3 4"/>
<dbReference type="Gene3D" id="3.10.310.10">
    <property type="entry name" value="Diaminopimelate Epimerase, Chain A, domain 1"/>
    <property type="match status" value="2"/>
</dbReference>
<dbReference type="GO" id="GO:0005829">
    <property type="term" value="C:cytosol"/>
    <property type="evidence" value="ECO:0007669"/>
    <property type="project" value="TreeGrafter"/>
</dbReference>
<feature type="binding site" evidence="3">
    <location>
        <position position="172"/>
    </location>
    <ligand>
        <name>substrate</name>
    </ligand>
</feature>
<feature type="binding site" evidence="3">
    <location>
        <begin position="77"/>
        <end position="78"/>
    </location>
    <ligand>
        <name>substrate</name>
    </ligand>
</feature>
<evidence type="ECO:0000256" key="2">
    <source>
        <dbReference type="ARBA" id="ARBA00023235"/>
    </source>
</evidence>
<comment type="caution">
    <text evidence="5">The sequence shown here is derived from an EMBL/GenBank/DDBJ whole genome shotgun (WGS) entry which is preliminary data.</text>
</comment>
<dbReference type="UniPathway" id="UPA00034">
    <property type="reaction ID" value="UER00025"/>
</dbReference>
<dbReference type="NCBIfam" id="TIGR00652">
    <property type="entry name" value="DapF"/>
    <property type="match status" value="1"/>
</dbReference>
<dbReference type="GO" id="GO:0008837">
    <property type="term" value="F:diaminopimelate epimerase activity"/>
    <property type="evidence" value="ECO:0007669"/>
    <property type="project" value="UniProtKB-UniRule"/>
</dbReference>
<feature type="binding site" evidence="3">
    <location>
        <begin position="200"/>
        <end position="201"/>
    </location>
    <ligand>
        <name>substrate</name>
    </ligand>
</feature>
<evidence type="ECO:0000313" key="6">
    <source>
        <dbReference type="Proteomes" id="UP000309872"/>
    </source>
</evidence>
<keyword evidence="6" id="KW-1185">Reference proteome</keyword>
<dbReference type="HAMAP" id="MF_00197">
    <property type="entry name" value="DAP_epimerase"/>
    <property type="match status" value="1"/>
</dbReference>
<dbReference type="Pfam" id="PF01678">
    <property type="entry name" value="DAP_epimerase"/>
    <property type="match status" value="2"/>
</dbReference>
<comment type="catalytic activity">
    <reaction evidence="3">
        <text>(2S,6S)-2,6-diaminopimelate = meso-2,6-diaminopimelate</text>
        <dbReference type="Rhea" id="RHEA:15393"/>
        <dbReference type="ChEBI" id="CHEBI:57609"/>
        <dbReference type="ChEBI" id="CHEBI:57791"/>
        <dbReference type="EC" id="5.1.1.7"/>
    </reaction>
</comment>
<feature type="site" description="Could be important to modulate the pK values of the two catalytic cysteine residues" evidence="3">
    <location>
        <position position="189"/>
    </location>
</feature>
<evidence type="ECO:0000256" key="1">
    <source>
        <dbReference type="ARBA" id="ARBA00010219"/>
    </source>
</evidence>
<comment type="subunit">
    <text evidence="3">Homodimer.</text>
</comment>
<keyword evidence="3" id="KW-0028">Amino-acid biosynthesis</keyword>
<keyword evidence="3" id="KW-0457">Lysine biosynthesis</keyword>
<comment type="caution">
    <text evidence="3">Lacks conserved residue(s) required for the propagation of feature annotation.</text>
</comment>
<dbReference type="EMBL" id="SUKA01000001">
    <property type="protein sequence ID" value="TJY68273.1"/>
    <property type="molecule type" value="Genomic_DNA"/>
</dbReference>
<evidence type="ECO:0000313" key="5">
    <source>
        <dbReference type="EMBL" id="TJY68273.1"/>
    </source>
</evidence>
<keyword evidence="3" id="KW-0963">Cytoplasm</keyword>
<comment type="pathway">
    <text evidence="3">Amino-acid biosynthesis; L-lysine biosynthesis via DAP pathway; DL-2,6-diaminopimelate from LL-2,6-diaminopimelate: step 1/1.</text>
</comment>
<dbReference type="OrthoDB" id="9805408at2"/>
<organism evidence="5 6">
    <name type="scientific">Sphingobacterium alkalisoli</name>
    <dbReference type="NCBI Taxonomy" id="1874115"/>
    <lineage>
        <taxon>Bacteria</taxon>
        <taxon>Pseudomonadati</taxon>
        <taxon>Bacteroidota</taxon>
        <taxon>Sphingobacteriia</taxon>
        <taxon>Sphingobacteriales</taxon>
        <taxon>Sphingobacteriaceae</taxon>
        <taxon>Sphingobacterium</taxon>
    </lineage>
</organism>
<comment type="similarity">
    <text evidence="1 3">Belongs to the diaminopimelate epimerase family.</text>
</comment>